<dbReference type="AlphaFoldDB" id="A0A1H4QSZ9"/>
<dbReference type="InterPro" id="IPR039538">
    <property type="entry name" value="BetI_C"/>
</dbReference>
<evidence type="ECO:0000313" key="7">
    <source>
        <dbReference type="EMBL" id="SEC22662.1"/>
    </source>
</evidence>
<dbReference type="SUPFAM" id="SSF46689">
    <property type="entry name" value="Homeodomain-like"/>
    <property type="match status" value="1"/>
</dbReference>
<evidence type="ECO:0000256" key="5">
    <source>
        <dbReference type="PROSITE-ProRule" id="PRU00335"/>
    </source>
</evidence>
<dbReference type="PANTHER" id="PTHR30055:SF226">
    <property type="entry name" value="HTH-TYPE TRANSCRIPTIONAL REGULATOR PKSA"/>
    <property type="match status" value="1"/>
</dbReference>
<accession>A0A1H4QSZ9</accession>
<keyword evidence="4" id="KW-0804">Transcription</keyword>
<evidence type="ECO:0000256" key="2">
    <source>
        <dbReference type="ARBA" id="ARBA00023015"/>
    </source>
</evidence>
<feature type="DNA-binding region" description="H-T-H motif" evidence="5">
    <location>
        <begin position="33"/>
        <end position="52"/>
    </location>
</feature>
<proteinExistence type="predicted"/>
<evidence type="ECO:0000259" key="6">
    <source>
        <dbReference type="PROSITE" id="PS50977"/>
    </source>
</evidence>
<dbReference type="GO" id="GO:0000976">
    <property type="term" value="F:transcription cis-regulatory region binding"/>
    <property type="evidence" value="ECO:0007669"/>
    <property type="project" value="TreeGrafter"/>
</dbReference>
<gene>
    <name evidence="7" type="ORF">SAMN05216178_3898</name>
</gene>
<dbReference type="RefSeq" id="WP_092316190.1">
    <property type="nucleotide sequence ID" value="NZ_FNTJ01000001.1"/>
</dbReference>
<feature type="domain" description="HTH tetR-type" evidence="6">
    <location>
        <begin position="10"/>
        <end position="70"/>
    </location>
</feature>
<dbReference type="InterPro" id="IPR036271">
    <property type="entry name" value="Tet_transcr_reg_TetR-rel_C_sf"/>
</dbReference>
<dbReference type="PANTHER" id="PTHR30055">
    <property type="entry name" value="HTH-TYPE TRANSCRIPTIONAL REGULATOR RUTR"/>
    <property type="match status" value="1"/>
</dbReference>
<dbReference type="Proteomes" id="UP000198982">
    <property type="component" value="Unassembled WGS sequence"/>
</dbReference>
<sequence length="203" mass="22022">MRTVDPYKVEARRQQILGAALTCFAQNGFHATRTAQICAAAGMSPGNLFHYFPSKAAIIAAIAEEDCKAMTRLFSQWDTAENVLDAVEHIALAMMQASSDPQQARISIEVAAEASRNPQMRALFAANDAQVKADLAALLRRGMAAGQIDPHLDPAMAAVWLVALTEGAIARVVLEADFQARAHQPMLRLIIRRFLCPPQPESG</sequence>
<dbReference type="SUPFAM" id="SSF48498">
    <property type="entry name" value="Tetracyclin repressor-like, C-terminal domain"/>
    <property type="match status" value="1"/>
</dbReference>
<dbReference type="InterPro" id="IPR001647">
    <property type="entry name" value="HTH_TetR"/>
</dbReference>
<keyword evidence="3 5" id="KW-0238">DNA-binding</keyword>
<dbReference type="PRINTS" id="PR00455">
    <property type="entry name" value="HTHTETR"/>
</dbReference>
<protein>
    <submittedName>
        <fullName evidence="7">Transcriptional regulator, TetR family</fullName>
    </submittedName>
</protein>
<dbReference type="PROSITE" id="PS50977">
    <property type="entry name" value="HTH_TETR_2"/>
    <property type="match status" value="1"/>
</dbReference>
<dbReference type="GO" id="GO:0003700">
    <property type="term" value="F:DNA-binding transcription factor activity"/>
    <property type="evidence" value="ECO:0007669"/>
    <property type="project" value="TreeGrafter"/>
</dbReference>
<dbReference type="Pfam" id="PF13977">
    <property type="entry name" value="TetR_C_6"/>
    <property type="match status" value="1"/>
</dbReference>
<evidence type="ECO:0000313" key="8">
    <source>
        <dbReference type="Proteomes" id="UP000198982"/>
    </source>
</evidence>
<keyword evidence="2" id="KW-0805">Transcription regulation</keyword>
<dbReference type="Pfam" id="PF00440">
    <property type="entry name" value="TetR_N"/>
    <property type="match status" value="1"/>
</dbReference>
<dbReference type="InterPro" id="IPR050109">
    <property type="entry name" value="HTH-type_TetR-like_transc_reg"/>
</dbReference>
<reference evidence="8" key="1">
    <citation type="submission" date="2016-10" db="EMBL/GenBank/DDBJ databases">
        <authorList>
            <person name="Varghese N."/>
            <person name="Submissions S."/>
        </authorList>
    </citation>
    <scope>NUCLEOTIDE SEQUENCE [LARGE SCALE GENOMIC DNA]</scope>
    <source>
        <strain evidence="8">DSM 9751</strain>
    </source>
</reference>
<organism evidence="7 8">
    <name type="scientific">Pseudomonas saponiphila</name>
    <dbReference type="NCBI Taxonomy" id="556534"/>
    <lineage>
        <taxon>Bacteria</taxon>
        <taxon>Pseudomonadati</taxon>
        <taxon>Pseudomonadota</taxon>
        <taxon>Gammaproteobacteria</taxon>
        <taxon>Pseudomonadales</taxon>
        <taxon>Pseudomonadaceae</taxon>
        <taxon>Pseudomonas</taxon>
    </lineage>
</organism>
<evidence type="ECO:0000256" key="4">
    <source>
        <dbReference type="ARBA" id="ARBA00023163"/>
    </source>
</evidence>
<evidence type="ECO:0000256" key="3">
    <source>
        <dbReference type="ARBA" id="ARBA00023125"/>
    </source>
</evidence>
<name>A0A1H4QSZ9_9PSED</name>
<keyword evidence="1" id="KW-0678">Repressor</keyword>
<dbReference type="Gene3D" id="1.10.357.10">
    <property type="entry name" value="Tetracycline Repressor, domain 2"/>
    <property type="match status" value="1"/>
</dbReference>
<keyword evidence="8" id="KW-1185">Reference proteome</keyword>
<evidence type="ECO:0000256" key="1">
    <source>
        <dbReference type="ARBA" id="ARBA00022491"/>
    </source>
</evidence>
<dbReference type="EMBL" id="FNTJ01000001">
    <property type="protein sequence ID" value="SEC22662.1"/>
    <property type="molecule type" value="Genomic_DNA"/>
</dbReference>
<dbReference type="InterPro" id="IPR009057">
    <property type="entry name" value="Homeodomain-like_sf"/>
</dbReference>